<keyword evidence="6 8" id="KW-0408">Iron</keyword>
<dbReference type="AlphaFoldDB" id="A0A183HSA6"/>
<gene>
    <name evidence="10" type="ORF">X798_06684</name>
</gene>
<evidence type="ECO:0000256" key="9">
    <source>
        <dbReference type="SAM" id="Phobius"/>
    </source>
</evidence>
<evidence type="ECO:0000313" key="10">
    <source>
        <dbReference type="EMBL" id="OZC06323.1"/>
    </source>
</evidence>
<dbReference type="PIRSF" id="PIRSF000178">
    <property type="entry name" value="SDH_cyt_b560"/>
    <property type="match status" value="1"/>
</dbReference>
<keyword evidence="7 9" id="KW-0472">Membrane</keyword>
<sequence length="99" mass="11000">MGFALLPLNFTTFIEFIRGLGLPWVINDTLKFIIAYPIVFHALNGIRFIAFDLAMGTDIASVYRSGYLVLSLAALIALAVVVAPRLKKEEYVVVNEPKK</sequence>
<dbReference type="Pfam" id="PF01127">
    <property type="entry name" value="Sdh_cyt"/>
    <property type="match status" value="1"/>
</dbReference>
<dbReference type="GO" id="GO:0006121">
    <property type="term" value="P:mitochondrial electron transport, succinate to ubiquinone"/>
    <property type="evidence" value="ECO:0007669"/>
    <property type="project" value="TreeGrafter"/>
</dbReference>
<evidence type="ECO:0000256" key="3">
    <source>
        <dbReference type="ARBA" id="ARBA00022692"/>
    </source>
</evidence>
<protein>
    <submittedName>
        <fullName evidence="12">Succinate dehydrogenase cytochrome b560 subunit, mitochondrial</fullName>
    </submittedName>
</protein>
<dbReference type="PANTHER" id="PTHR10978">
    <property type="entry name" value="SUCCINATE DEHYDROGENASE CYTOCHROME B560 SUBUNIT"/>
    <property type="match status" value="1"/>
</dbReference>
<dbReference type="OrthoDB" id="588261at2759"/>
<dbReference type="PANTHER" id="PTHR10978:SF5">
    <property type="entry name" value="SUCCINATE DEHYDROGENASE CYTOCHROME B560 SUBUNIT, MITOCHONDRIAL"/>
    <property type="match status" value="1"/>
</dbReference>
<evidence type="ECO:0000256" key="1">
    <source>
        <dbReference type="ARBA" id="ARBA00004141"/>
    </source>
</evidence>
<dbReference type="InterPro" id="IPR018495">
    <property type="entry name" value="Succ_DH_cyt_bsu_CS"/>
</dbReference>
<dbReference type="Proteomes" id="UP000242913">
    <property type="component" value="Unassembled WGS sequence"/>
</dbReference>
<keyword evidence="2 8" id="KW-0349">Heme</keyword>
<evidence type="ECO:0000313" key="12">
    <source>
        <dbReference type="WBParaSite" id="OFLC_0001036701-mRNA-1"/>
    </source>
</evidence>
<proteinExistence type="predicted"/>
<evidence type="ECO:0000256" key="5">
    <source>
        <dbReference type="ARBA" id="ARBA00022989"/>
    </source>
</evidence>
<evidence type="ECO:0000256" key="6">
    <source>
        <dbReference type="ARBA" id="ARBA00023004"/>
    </source>
</evidence>
<name>A0A183HSA6_9BILA</name>
<reference evidence="12" key="2">
    <citation type="submission" date="2016-06" db="UniProtKB">
        <authorList>
            <consortium name="WormBaseParasite"/>
        </authorList>
    </citation>
    <scope>IDENTIFICATION</scope>
</reference>
<dbReference type="GO" id="GO:0016020">
    <property type="term" value="C:membrane"/>
    <property type="evidence" value="ECO:0007669"/>
    <property type="project" value="UniProtKB-SubCell"/>
</dbReference>
<dbReference type="GO" id="GO:0005739">
    <property type="term" value="C:mitochondrion"/>
    <property type="evidence" value="ECO:0007669"/>
    <property type="project" value="GOC"/>
</dbReference>
<reference evidence="10 11" key="1">
    <citation type="submission" date="2015-12" db="EMBL/GenBank/DDBJ databases">
        <title>Draft genome of the nematode, Onchocerca flexuosa.</title>
        <authorList>
            <person name="Mitreva M."/>
        </authorList>
    </citation>
    <scope>NUCLEOTIDE SEQUENCE [LARGE SCALE GENOMIC DNA]</scope>
    <source>
        <strain evidence="10">Red Deer</strain>
    </source>
</reference>
<dbReference type="InterPro" id="IPR034804">
    <property type="entry name" value="SQR/QFR_C/D"/>
</dbReference>
<comment type="cofactor">
    <cofactor evidence="8">
        <name>heme</name>
        <dbReference type="ChEBI" id="CHEBI:30413"/>
    </cofactor>
    <text evidence="8">The heme is bound between the two transmembrane subunits.</text>
</comment>
<evidence type="ECO:0000256" key="2">
    <source>
        <dbReference type="ARBA" id="ARBA00022617"/>
    </source>
</evidence>
<accession>A0A183HSA6</accession>
<dbReference type="GO" id="GO:0006099">
    <property type="term" value="P:tricarboxylic acid cycle"/>
    <property type="evidence" value="ECO:0007669"/>
    <property type="project" value="InterPro"/>
</dbReference>
<dbReference type="WBParaSite" id="OFLC_0001036701-mRNA-1">
    <property type="protein sequence ID" value="OFLC_0001036701-mRNA-1"/>
    <property type="gene ID" value="OFLC_0001036701"/>
</dbReference>
<dbReference type="InterPro" id="IPR000701">
    <property type="entry name" value="SuccDH_FuR_B_TM-su"/>
</dbReference>
<keyword evidence="4 8" id="KW-0479">Metal-binding</keyword>
<dbReference type="GO" id="GO:0009055">
    <property type="term" value="F:electron transfer activity"/>
    <property type="evidence" value="ECO:0007669"/>
    <property type="project" value="InterPro"/>
</dbReference>
<dbReference type="InterPro" id="IPR014314">
    <property type="entry name" value="Succ_DH_cytb556"/>
</dbReference>
<feature type="transmembrane region" description="Helical" evidence="9">
    <location>
        <begin position="33"/>
        <end position="55"/>
    </location>
</feature>
<evidence type="ECO:0000256" key="4">
    <source>
        <dbReference type="ARBA" id="ARBA00022723"/>
    </source>
</evidence>
<dbReference type="EMBL" id="KZ270139">
    <property type="protein sequence ID" value="OZC06323.1"/>
    <property type="molecule type" value="Genomic_DNA"/>
</dbReference>
<evidence type="ECO:0000313" key="11">
    <source>
        <dbReference type="Proteomes" id="UP000242913"/>
    </source>
</evidence>
<keyword evidence="11" id="KW-1185">Reference proteome</keyword>
<dbReference type="STRING" id="387005.A0A183HSA6"/>
<keyword evidence="3 9" id="KW-0812">Transmembrane</keyword>
<dbReference type="Gene3D" id="1.20.1300.10">
    <property type="entry name" value="Fumarate reductase/succinate dehydrogenase, transmembrane subunit"/>
    <property type="match status" value="1"/>
</dbReference>
<comment type="subcellular location">
    <subcellularLocation>
        <location evidence="1">Membrane</location>
        <topology evidence="1">Multi-pass membrane protein</topology>
    </subcellularLocation>
</comment>
<dbReference type="SUPFAM" id="SSF81343">
    <property type="entry name" value="Fumarate reductase respiratory complex transmembrane subunits"/>
    <property type="match status" value="1"/>
</dbReference>
<organism evidence="12">
    <name type="scientific">Onchocerca flexuosa</name>
    <dbReference type="NCBI Taxonomy" id="387005"/>
    <lineage>
        <taxon>Eukaryota</taxon>
        <taxon>Metazoa</taxon>
        <taxon>Ecdysozoa</taxon>
        <taxon>Nematoda</taxon>
        <taxon>Chromadorea</taxon>
        <taxon>Rhabditida</taxon>
        <taxon>Spirurina</taxon>
        <taxon>Spiruromorpha</taxon>
        <taxon>Filarioidea</taxon>
        <taxon>Onchocercidae</taxon>
        <taxon>Onchocerca</taxon>
    </lineage>
</organism>
<feature type="transmembrane region" description="Helical" evidence="9">
    <location>
        <begin position="67"/>
        <end position="86"/>
    </location>
</feature>
<dbReference type="PROSITE" id="PS01001">
    <property type="entry name" value="SDH_CYT_2"/>
    <property type="match status" value="1"/>
</dbReference>
<feature type="binding site" description="axial binding residue" evidence="8">
    <location>
        <position position="41"/>
    </location>
    <ligand>
        <name>heme</name>
        <dbReference type="ChEBI" id="CHEBI:30413"/>
        <note>ligand shared with second transmembrane subunit</note>
    </ligand>
    <ligandPart>
        <name>Fe</name>
        <dbReference type="ChEBI" id="CHEBI:18248"/>
    </ligandPart>
</feature>
<evidence type="ECO:0000256" key="8">
    <source>
        <dbReference type="PIRSR" id="PIRSR000178-1"/>
    </source>
</evidence>
<dbReference type="GO" id="GO:0046872">
    <property type="term" value="F:metal ion binding"/>
    <property type="evidence" value="ECO:0007669"/>
    <property type="project" value="UniProtKB-KW"/>
</dbReference>
<keyword evidence="5 9" id="KW-1133">Transmembrane helix</keyword>
<evidence type="ECO:0000256" key="7">
    <source>
        <dbReference type="ARBA" id="ARBA00023136"/>
    </source>
</evidence>